<dbReference type="OrthoDB" id="22189at10239"/>
<name>K4F6N1_9CAUD</name>
<accession>K4F6N1</accession>
<protein>
    <submittedName>
        <fullName evidence="1">Uncharacterized protein</fullName>
    </submittedName>
</protein>
<dbReference type="EMBL" id="JN882285">
    <property type="protein sequence ID" value="AFC21931.1"/>
    <property type="molecule type" value="Genomic_DNA"/>
</dbReference>
<dbReference type="KEGG" id="vg:13994309"/>
<reference evidence="1 2" key="1">
    <citation type="journal article" date="2014" name="Virology">
        <title>Supersize me: Cronobacter sakazakii phage GAP32.</title>
        <authorList>
            <person name="Abbasifar R."/>
            <person name="Griffiths M.W."/>
            <person name="Sabour P.M."/>
            <person name="Ackermann H.-W."/>
            <person name="Vandersteegen K."/>
            <person name="Lavigne R."/>
            <person name="Noben J.-P."/>
            <person name="Villa A.A."/>
            <person name="Abbasifar A."/>
            <person name="Nash J.H.E."/>
            <person name="Kropinski A.M."/>
        </authorList>
    </citation>
    <scope>NUCLEOTIDE SEQUENCE [LARGE SCALE GENOMIC DNA]</scope>
    <source>
        <strain evidence="1">GAP-32</strain>
    </source>
</reference>
<sequence>MQVQFKNALFGLKDYDFAVVNDTTLNIVLKKRVIELEFDSHEEAMAAQTELGEVLSAAEGKSFSVTDLIEDAADVVNGVLGGLFGSVKAKASKASTSFEERAQQMASDLEEVIKTVTTAAERTTSATASEANDVFGTTRSTKAATDTVIADLSDDALRAAINTKVEQLIANDARVQALVEELRSFYSDAQVQEIIDLRKEQVFDIARQNDDLTVTEVLARILRSI</sequence>
<organism evidence="1 2">
    <name type="scientific">Cronobacter phage vB_CsaM_GAP32</name>
    <dbReference type="NCBI Taxonomy" id="1141136"/>
    <lineage>
        <taxon>Viruses</taxon>
        <taxon>Duplodnaviria</taxon>
        <taxon>Heunggongvirae</taxon>
        <taxon>Uroviricota</taxon>
        <taxon>Caudoviricetes</taxon>
        <taxon>Mimasvirus</taxon>
        <taxon>Mimasvirus GAP32</taxon>
    </lineage>
</organism>
<evidence type="ECO:0000313" key="2">
    <source>
        <dbReference type="Proteomes" id="UP000000457"/>
    </source>
</evidence>
<gene>
    <name evidence="1" type="ORF">GAP32_473</name>
</gene>
<dbReference type="RefSeq" id="YP_006987586.1">
    <property type="nucleotide sequence ID" value="NC_019401.1"/>
</dbReference>
<evidence type="ECO:0000313" key="1">
    <source>
        <dbReference type="EMBL" id="AFC21931.1"/>
    </source>
</evidence>
<proteinExistence type="predicted"/>
<dbReference type="Proteomes" id="UP000000457">
    <property type="component" value="Segment"/>
</dbReference>
<dbReference type="GeneID" id="13994309"/>
<keyword evidence="2" id="KW-1185">Reference proteome</keyword>